<feature type="transmembrane region" description="Helical" evidence="1">
    <location>
        <begin position="224"/>
        <end position="249"/>
    </location>
</feature>
<dbReference type="InterPro" id="IPR026505">
    <property type="entry name" value="Solute_c_fam_35_mem_F3/F4"/>
</dbReference>
<dbReference type="PANTHER" id="PTHR19346:SF4">
    <property type="entry name" value="SUGAR PHOSPHATE TRANSPORTER DOMAIN-CONTAINING PROTEIN"/>
    <property type="match status" value="1"/>
</dbReference>
<keyword evidence="1" id="KW-1133">Transmembrane helix</keyword>
<dbReference type="SUPFAM" id="SSF103481">
    <property type="entry name" value="Multidrug resistance efflux transporter EmrE"/>
    <property type="match status" value="1"/>
</dbReference>
<reference evidence="3 4" key="1">
    <citation type="submission" date="2018-10" db="EMBL/GenBank/DDBJ databases">
        <title>Complete genome sequence of Malassezia restricta CBS 7877.</title>
        <authorList>
            <person name="Morand S.C."/>
            <person name="Bertignac M."/>
            <person name="Iltis A."/>
            <person name="Kolder I."/>
            <person name="Pirovano W."/>
            <person name="Jourdain R."/>
            <person name="Clavaud C."/>
        </authorList>
    </citation>
    <scope>NUCLEOTIDE SEQUENCE [LARGE SCALE GENOMIC DNA]</scope>
    <source>
        <strain evidence="3 4">CBS 7877</strain>
    </source>
</reference>
<dbReference type="InterPro" id="IPR000620">
    <property type="entry name" value="EamA_dom"/>
</dbReference>
<evidence type="ECO:0000259" key="2">
    <source>
        <dbReference type="Pfam" id="PF00892"/>
    </source>
</evidence>
<feature type="transmembrane region" description="Helical" evidence="1">
    <location>
        <begin position="121"/>
        <end position="142"/>
    </location>
</feature>
<feature type="transmembrane region" description="Helical" evidence="1">
    <location>
        <begin position="25"/>
        <end position="48"/>
    </location>
</feature>
<evidence type="ECO:0000313" key="4">
    <source>
        <dbReference type="Proteomes" id="UP000269793"/>
    </source>
</evidence>
<feature type="transmembrane region" description="Helical" evidence="1">
    <location>
        <begin position="186"/>
        <end position="212"/>
    </location>
</feature>
<keyword evidence="1" id="KW-0472">Membrane</keyword>
<dbReference type="AlphaFoldDB" id="A0A3G2SAK0"/>
<accession>A0A3G2SAK0</accession>
<dbReference type="GO" id="GO:0016020">
    <property type="term" value="C:membrane"/>
    <property type="evidence" value="ECO:0007669"/>
    <property type="project" value="InterPro"/>
</dbReference>
<dbReference type="STRING" id="425264.A0A3G2SAK0"/>
<dbReference type="OrthoDB" id="10062838at2759"/>
<organism evidence="3 4">
    <name type="scientific">Malassezia restricta (strain ATCC 96810 / NBRC 103918 / CBS 7877)</name>
    <name type="common">Seborrheic dermatitis infection agent</name>
    <dbReference type="NCBI Taxonomy" id="425264"/>
    <lineage>
        <taxon>Eukaryota</taxon>
        <taxon>Fungi</taxon>
        <taxon>Dikarya</taxon>
        <taxon>Basidiomycota</taxon>
        <taxon>Ustilaginomycotina</taxon>
        <taxon>Malasseziomycetes</taxon>
        <taxon>Malasseziales</taxon>
        <taxon>Malasseziaceae</taxon>
        <taxon>Malassezia</taxon>
    </lineage>
</organism>
<evidence type="ECO:0000313" key="3">
    <source>
        <dbReference type="EMBL" id="AYO43097.1"/>
    </source>
</evidence>
<keyword evidence="1" id="KW-0812">Transmembrane</keyword>
<feature type="transmembrane region" description="Helical" evidence="1">
    <location>
        <begin position="60"/>
        <end position="77"/>
    </location>
</feature>
<protein>
    <submittedName>
        <fullName evidence="3">EamA-like transporter family protein</fullName>
    </submittedName>
</protein>
<dbReference type="PANTHER" id="PTHR19346">
    <property type="entry name" value="SUGAR PHOSPHATE TRANSPORTER DOMAIN-CONTAINING PROTEIN"/>
    <property type="match status" value="1"/>
</dbReference>
<feature type="domain" description="EamA" evidence="2">
    <location>
        <begin position="17"/>
        <end position="99"/>
    </location>
</feature>
<feature type="transmembrane region" description="Helical" evidence="1">
    <location>
        <begin position="269"/>
        <end position="294"/>
    </location>
</feature>
<gene>
    <name evidence="3" type="ORF">DNF11_2147</name>
</gene>
<dbReference type="Pfam" id="PF00892">
    <property type="entry name" value="EamA"/>
    <property type="match status" value="1"/>
</dbReference>
<dbReference type="InterPro" id="IPR037185">
    <property type="entry name" value="EmrE-like"/>
</dbReference>
<proteinExistence type="predicted"/>
<dbReference type="VEuPathDB" id="FungiDB:DNF11_2147"/>
<dbReference type="Proteomes" id="UP000269793">
    <property type="component" value="Chromosome III"/>
</dbReference>
<name>A0A3G2SAK0_MALR7</name>
<feature type="transmembrane region" description="Helical" evidence="1">
    <location>
        <begin position="83"/>
        <end position="101"/>
    </location>
</feature>
<evidence type="ECO:0000256" key="1">
    <source>
        <dbReference type="SAM" id="Phobius"/>
    </source>
</evidence>
<keyword evidence="4" id="KW-1185">Reference proteome</keyword>
<sequence length="296" mass="32193">MLKRDTKKQLSLAFGSEKSSLAANITRLSCVLFILTVALTIPSVSWFLAVPLTSMANITSIYNTFSLWALVFSVYFLKEPCSYLQVIAVLLGLVGVVLSAYGGATQPAIIAGLQGGRVISYALLGDVLALLGAISMAAYEIFYKRLAMIPQDELRGSFQPLSSDELSEHAPQDEIEGELPFGLHPIMMMTGIGAMTLCLFWIPLLFSHLFGIERIEWPTSGTTLLWILLSILCGTLFNGCFAILLSLWGPVLASMSCLLTTVLVQLTDVLLGIPFSWISMVGNLIITVSFACLLPW</sequence>
<dbReference type="EMBL" id="CP033150">
    <property type="protein sequence ID" value="AYO43097.1"/>
    <property type="molecule type" value="Genomic_DNA"/>
</dbReference>